<dbReference type="RefSeq" id="WP_100791295.1">
    <property type="nucleotide sequence ID" value="NZ_NPDQ01000006.1"/>
</dbReference>
<evidence type="ECO:0000313" key="1">
    <source>
        <dbReference type="EMBL" id="TGK96855.1"/>
    </source>
</evidence>
<accession>A0A2M9XZM4</accession>
<reference evidence="1" key="1">
    <citation type="journal article" date="2019" name="PLoS Negl. Trop. Dis.">
        <title>Revisiting the worldwide diversity of Leptospira species in the environment.</title>
        <authorList>
            <person name="Vincent A.T."/>
            <person name="Schiettekatte O."/>
            <person name="Bourhy P."/>
            <person name="Veyrier F.J."/>
            <person name="Picardeau M."/>
        </authorList>
    </citation>
    <scope>NUCLEOTIDE SEQUENCE [LARGE SCALE GENOMIC DNA]</scope>
    <source>
        <strain evidence="1">201800277</strain>
    </source>
</reference>
<organism evidence="1 2">
    <name type="scientific">Leptospira brenneri</name>
    <dbReference type="NCBI Taxonomy" id="2023182"/>
    <lineage>
        <taxon>Bacteria</taxon>
        <taxon>Pseudomonadati</taxon>
        <taxon>Spirochaetota</taxon>
        <taxon>Spirochaetia</taxon>
        <taxon>Leptospirales</taxon>
        <taxon>Leptospiraceae</taxon>
        <taxon>Leptospira</taxon>
    </lineage>
</organism>
<sequence length="61" mass="6944">MSYKEDKNFWGIPYATEISAEAFVKDIWDPSTEEILTPKQFFGLGWGLNLHALGRRAGVIK</sequence>
<dbReference type="EMBL" id="RQFP01000001">
    <property type="protein sequence ID" value="TGK96855.1"/>
    <property type="molecule type" value="Genomic_DNA"/>
</dbReference>
<dbReference type="Proteomes" id="UP000297891">
    <property type="component" value="Unassembled WGS sequence"/>
</dbReference>
<name>A0A2M9XZM4_9LEPT</name>
<evidence type="ECO:0000313" key="2">
    <source>
        <dbReference type="Proteomes" id="UP000297891"/>
    </source>
</evidence>
<gene>
    <name evidence="1" type="ORF">EHQ30_09765</name>
</gene>
<dbReference type="OrthoDB" id="332146at2"/>
<comment type="caution">
    <text evidence="1">The sequence shown here is derived from an EMBL/GenBank/DDBJ whole genome shotgun (WGS) entry which is preliminary data.</text>
</comment>
<proteinExistence type="predicted"/>
<dbReference type="AlphaFoldDB" id="A0A2M9XZM4"/>
<protein>
    <submittedName>
        <fullName evidence="1">Uncharacterized protein</fullName>
    </submittedName>
</protein>
<keyword evidence="2" id="KW-1185">Reference proteome</keyword>